<dbReference type="AlphaFoldDB" id="A0A484M155"/>
<organism evidence="2 3">
    <name type="scientific">Cuscuta campestris</name>
    <dbReference type="NCBI Taxonomy" id="132261"/>
    <lineage>
        <taxon>Eukaryota</taxon>
        <taxon>Viridiplantae</taxon>
        <taxon>Streptophyta</taxon>
        <taxon>Embryophyta</taxon>
        <taxon>Tracheophyta</taxon>
        <taxon>Spermatophyta</taxon>
        <taxon>Magnoliopsida</taxon>
        <taxon>eudicotyledons</taxon>
        <taxon>Gunneridae</taxon>
        <taxon>Pentapetalae</taxon>
        <taxon>asterids</taxon>
        <taxon>lamiids</taxon>
        <taxon>Solanales</taxon>
        <taxon>Convolvulaceae</taxon>
        <taxon>Cuscuteae</taxon>
        <taxon>Cuscuta</taxon>
        <taxon>Cuscuta subgen. Grammica</taxon>
        <taxon>Cuscuta sect. Cleistogrammica</taxon>
    </lineage>
</organism>
<proteinExistence type="predicted"/>
<feature type="compositionally biased region" description="Polar residues" evidence="1">
    <location>
        <begin position="262"/>
        <end position="273"/>
    </location>
</feature>
<evidence type="ECO:0000313" key="3">
    <source>
        <dbReference type="Proteomes" id="UP000595140"/>
    </source>
</evidence>
<accession>A0A484M155</accession>
<protein>
    <submittedName>
        <fullName evidence="2">Uncharacterized protein</fullName>
    </submittedName>
</protein>
<feature type="region of interest" description="Disordered" evidence="1">
    <location>
        <begin position="1"/>
        <end position="22"/>
    </location>
</feature>
<evidence type="ECO:0000256" key="1">
    <source>
        <dbReference type="SAM" id="MobiDB-lite"/>
    </source>
</evidence>
<evidence type="ECO:0000313" key="2">
    <source>
        <dbReference type="EMBL" id="VFQ82532.1"/>
    </source>
</evidence>
<dbReference type="EMBL" id="OOIL02002358">
    <property type="protein sequence ID" value="VFQ82532.1"/>
    <property type="molecule type" value="Genomic_DNA"/>
</dbReference>
<keyword evidence="3" id="KW-1185">Reference proteome</keyword>
<dbReference type="Proteomes" id="UP000595140">
    <property type="component" value="Unassembled WGS sequence"/>
</dbReference>
<feature type="region of interest" description="Disordered" evidence="1">
    <location>
        <begin position="230"/>
        <end position="273"/>
    </location>
</feature>
<name>A0A484M155_9ASTE</name>
<gene>
    <name evidence="2" type="ORF">CCAM_LOCUS24308</name>
</gene>
<reference evidence="2 3" key="1">
    <citation type="submission" date="2018-04" db="EMBL/GenBank/DDBJ databases">
        <authorList>
            <person name="Vogel A."/>
        </authorList>
    </citation>
    <scope>NUCLEOTIDE SEQUENCE [LARGE SCALE GENOMIC DNA]</scope>
</reference>
<sequence>MRSLHLVSQYASEDETEDAIPQTNEISEDELEEDNFFHEVNIIDANGVSRKKQSMKLKDVLRMREGEKIRVQMNELAQHVGAARKVLTGWMTMLVKQQNPCSPSVSNFCGVKKVSRLLLLRNVRDKFPFSNHHMVDKVLLALFSATFRNHKHNLTCKLLKDATTSLRAMLKQYLQRIGIEGVELAKLVKQHKLCDVQQVEELDILPMEVEFNEFQWLDFKNYIKSKECKDERYDTQSNDTSRNDYEYESTGNGHEAPGLQAGASNSLSLPHQL</sequence>